<dbReference type="Gene3D" id="1.10.4160.10">
    <property type="entry name" value="Hydantoin permease"/>
    <property type="match status" value="1"/>
</dbReference>
<evidence type="ECO:0000256" key="5">
    <source>
        <dbReference type="ARBA" id="ARBA00022989"/>
    </source>
</evidence>
<dbReference type="Proteomes" id="UP000219023">
    <property type="component" value="Unassembled WGS sequence"/>
</dbReference>
<keyword evidence="4 8" id="KW-0812">Transmembrane</keyword>
<comment type="similarity">
    <text evidence="2 7">Belongs to the purine-cytosine permease (2.A.39) family.</text>
</comment>
<feature type="transmembrane region" description="Helical" evidence="8">
    <location>
        <begin position="97"/>
        <end position="116"/>
    </location>
</feature>
<keyword evidence="5 8" id="KW-1133">Transmembrane helix</keyword>
<organism evidence="9 10">
    <name type="scientific">Chromohalobacter canadensis</name>
    <dbReference type="NCBI Taxonomy" id="141389"/>
    <lineage>
        <taxon>Bacteria</taxon>
        <taxon>Pseudomonadati</taxon>
        <taxon>Pseudomonadota</taxon>
        <taxon>Gammaproteobacteria</taxon>
        <taxon>Oceanospirillales</taxon>
        <taxon>Halomonadaceae</taxon>
        <taxon>Chromohalobacter</taxon>
    </lineage>
</organism>
<dbReference type="PIRSF" id="PIRSF002744">
    <property type="entry name" value="Pur-cyt_permease"/>
    <property type="match status" value="1"/>
</dbReference>
<feature type="transmembrane region" description="Helical" evidence="8">
    <location>
        <begin position="279"/>
        <end position="303"/>
    </location>
</feature>
<dbReference type="OrthoDB" id="5444231at2"/>
<dbReference type="PANTHER" id="PTHR30569:SF0">
    <property type="entry name" value="CYTOSINE PERMEASE"/>
    <property type="match status" value="1"/>
</dbReference>
<accession>A0A285VGY8</accession>
<feature type="transmembrane region" description="Helical" evidence="8">
    <location>
        <begin position="54"/>
        <end position="77"/>
    </location>
</feature>
<evidence type="ECO:0000313" key="9">
    <source>
        <dbReference type="EMBL" id="SOC53349.1"/>
    </source>
</evidence>
<dbReference type="InterPro" id="IPR030191">
    <property type="entry name" value="CodB"/>
</dbReference>
<dbReference type="PANTHER" id="PTHR30569">
    <property type="entry name" value="CYTOSINE TRANSPORTER CODB"/>
    <property type="match status" value="1"/>
</dbReference>
<dbReference type="InterPro" id="IPR001248">
    <property type="entry name" value="Pur-cyt_permease"/>
</dbReference>
<feature type="transmembrane region" description="Helical" evidence="8">
    <location>
        <begin position="315"/>
        <end position="336"/>
    </location>
</feature>
<name>A0A285VGY8_9GAMM</name>
<gene>
    <name evidence="9" type="ORF">SAMN05421509_102311</name>
</gene>
<evidence type="ECO:0000256" key="2">
    <source>
        <dbReference type="ARBA" id="ARBA00008974"/>
    </source>
</evidence>
<dbReference type="RefSeq" id="WP_097022079.1">
    <property type="nucleotide sequence ID" value="NZ_OBQJ01000002.1"/>
</dbReference>
<evidence type="ECO:0000313" key="10">
    <source>
        <dbReference type="Proteomes" id="UP000219023"/>
    </source>
</evidence>
<dbReference type="Pfam" id="PF02133">
    <property type="entry name" value="Transp_cyt_pur"/>
    <property type="match status" value="1"/>
</dbReference>
<proteinExistence type="inferred from homology"/>
<evidence type="ECO:0000256" key="1">
    <source>
        <dbReference type="ARBA" id="ARBA00004141"/>
    </source>
</evidence>
<dbReference type="AlphaFoldDB" id="A0A285VGY8"/>
<feature type="transmembrane region" description="Helical" evidence="8">
    <location>
        <begin position="383"/>
        <end position="402"/>
    </location>
</feature>
<keyword evidence="3 7" id="KW-0813">Transport</keyword>
<feature type="transmembrane region" description="Helical" evidence="8">
    <location>
        <begin position="166"/>
        <end position="183"/>
    </location>
</feature>
<evidence type="ECO:0000256" key="4">
    <source>
        <dbReference type="ARBA" id="ARBA00022692"/>
    </source>
</evidence>
<dbReference type="GO" id="GO:0015209">
    <property type="term" value="F:cytosine transmembrane transporter activity"/>
    <property type="evidence" value="ECO:0007669"/>
    <property type="project" value="InterPro"/>
</dbReference>
<dbReference type="InterPro" id="IPR026030">
    <property type="entry name" value="Pur-cyt_permease_Fcy2/21/22"/>
</dbReference>
<feature type="transmembrane region" description="Helical" evidence="8">
    <location>
        <begin position="233"/>
        <end position="259"/>
    </location>
</feature>
<feature type="transmembrane region" description="Helical" evidence="8">
    <location>
        <begin position="408"/>
        <end position="427"/>
    </location>
</feature>
<feature type="transmembrane region" description="Helical" evidence="8">
    <location>
        <begin position="342"/>
        <end position="363"/>
    </location>
</feature>
<dbReference type="EMBL" id="OBQJ01000002">
    <property type="protein sequence ID" value="SOC53349.1"/>
    <property type="molecule type" value="Genomic_DNA"/>
</dbReference>
<keyword evidence="6 7" id="KW-0472">Membrane</keyword>
<feature type="transmembrane region" description="Helical" evidence="8">
    <location>
        <begin position="136"/>
        <end position="154"/>
    </location>
</feature>
<sequence>MNRHTPSAFGRDTLDAKHVERSLSLPGTFAMWLGANVVVTTILTGMLLVPSLSFSHAMLLVLLGSAIGIVPLVLIGAMGQRTGLTTMVLARATFGRVGAGLPAWVNLCALIAWSWIQALLAGMSLDYAVESLTGYSNVALFTVLCEGLVVLIALRGHLGIEAAEKIAALLMLVLAAVVFYALGRHYDLPSITEVTAQGGLGSGMAFDIVIATAFSWIPLAADYNRHCKSMKAAVAGTWGGYVAATLIAMGLGAAVSALSLSAGLAQTYDPTQLLSNFGFGLPAAFVIFFSVLTTNVMCVYSATLSFMSVRPTTPFWKPALIIGIISVLGSLIPGILDQFQNFLLIIGSVFIPAFALMIVDYFLIDRGRFTHQNLIAQAGQLPIFNPVAFLCYAAGAALAYYWNWVAPLSFGASLPVFVVTGLFYYVATRWQRRTGGASA</sequence>
<evidence type="ECO:0000256" key="3">
    <source>
        <dbReference type="ARBA" id="ARBA00022448"/>
    </source>
</evidence>
<feature type="transmembrane region" description="Helical" evidence="8">
    <location>
        <begin position="29"/>
        <end position="48"/>
    </location>
</feature>
<feature type="transmembrane region" description="Helical" evidence="8">
    <location>
        <begin position="203"/>
        <end position="221"/>
    </location>
</feature>
<evidence type="ECO:0000256" key="6">
    <source>
        <dbReference type="ARBA" id="ARBA00023136"/>
    </source>
</evidence>
<dbReference type="GO" id="GO:0005886">
    <property type="term" value="C:plasma membrane"/>
    <property type="evidence" value="ECO:0007669"/>
    <property type="project" value="TreeGrafter"/>
</dbReference>
<comment type="subcellular location">
    <subcellularLocation>
        <location evidence="1">Membrane</location>
        <topology evidence="1">Multi-pass membrane protein</topology>
    </subcellularLocation>
</comment>
<evidence type="ECO:0000256" key="8">
    <source>
        <dbReference type="SAM" id="Phobius"/>
    </source>
</evidence>
<evidence type="ECO:0000256" key="7">
    <source>
        <dbReference type="PIRNR" id="PIRNR002744"/>
    </source>
</evidence>
<protein>
    <submittedName>
        <fullName evidence="9">Putative hydroxymethylpyrimidine transporter CytX</fullName>
    </submittedName>
</protein>
<reference evidence="9 10" key="1">
    <citation type="submission" date="2017-08" db="EMBL/GenBank/DDBJ databases">
        <authorList>
            <person name="de Groot N.N."/>
        </authorList>
    </citation>
    <scope>NUCLEOTIDE SEQUENCE [LARGE SCALE GENOMIC DNA]</scope>
    <source>
        <strain evidence="9 10">USBA 855</strain>
    </source>
</reference>